<dbReference type="Proteomes" id="UP000782901">
    <property type="component" value="Unassembled WGS sequence"/>
</dbReference>
<organism evidence="2 3">
    <name type="scientific">Bacteroides thetaiotaomicron</name>
    <dbReference type="NCBI Taxonomy" id="818"/>
    <lineage>
        <taxon>Bacteria</taxon>
        <taxon>Pseudomonadati</taxon>
        <taxon>Bacteroidota</taxon>
        <taxon>Bacteroidia</taxon>
        <taxon>Bacteroidales</taxon>
        <taxon>Bacteroidaceae</taxon>
        <taxon>Bacteroides</taxon>
    </lineage>
</organism>
<evidence type="ECO:0000313" key="2">
    <source>
        <dbReference type="EMBL" id="MBS5410687.1"/>
    </source>
</evidence>
<dbReference type="InterPro" id="IPR036887">
    <property type="entry name" value="HTH_APSES_sf"/>
</dbReference>
<protein>
    <submittedName>
        <fullName evidence="2">KilA-N domain-containing protein</fullName>
    </submittedName>
</protein>
<dbReference type="SMART" id="SM01252">
    <property type="entry name" value="KilA-N"/>
    <property type="match status" value="1"/>
</dbReference>
<dbReference type="AlphaFoldDB" id="A0A943DR82"/>
<gene>
    <name evidence="2" type="ORF">KHY35_08220</name>
</gene>
<dbReference type="EMBL" id="JAGZEE010000010">
    <property type="protein sequence ID" value="MBS5410687.1"/>
    <property type="molecule type" value="Genomic_DNA"/>
</dbReference>
<dbReference type="InterPro" id="IPR018004">
    <property type="entry name" value="KilA/APSES_HTH"/>
</dbReference>
<feature type="domain" description="KilA-N" evidence="1">
    <location>
        <begin position="27"/>
        <end position="134"/>
    </location>
</feature>
<dbReference type="PROSITE" id="PS51301">
    <property type="entry name" value="KILA_N"/>
    <property type="match status" value="1"/>
</dbReference>
<dbReference type="SUPFAM" id="SSF54616">
    <property type="entry name" value="DNA-binding domain of Mlu1-box binding protein MBP1"/>
    <property type="match status" value="1"/>
</dbReference>
<dbReference type="InterPro" id="IPR017880">
    <property type="entry name" value="KilA_N"/>
</dbReference>
<proteinExistence type="predicted"/>
<dbReference type="Pfam" id="PF04383">
    <property type="entry name" value="KilA-N"/>
    <property type="match status" value="1"/>
</dbReference>
<evidence type="ECO:0000259" key="1">
    <source>
        <dbReference type="PROSITE" id="PS51301"/>
    </source>
</evidence>
<reference evidence="2" key="1">
    <citation type="submission" date="2021-02" db="EMBL/GenBank/DDBJ databases">
        <title>Infant gut strain persistence is associated with maternal origin, phylogeny, and functional potential including surface adhesion and iron acquisition.</title>
        <authorList>
            <person name="Lou Y.C."/>
        </authorList>
    </citation>
    <scope>NUCLEOTIDE SEQUENCE</scope>
    <source>
        <strain evidence="2">L3_082_243G1_dasL3_082_243G1_maxbin2.maxbin.015s ta_sub</strain>
    </source>
</reference>
<comment type="caution">
    <text evidence="2">The sequence shown here is derived from an EMBL/GenBank/DDBJ whole genome shotgun (WGS) entry which is preliminary data.</text>
</comment>
<sequence length="238" mass="27899">MAFAFLSPHEEVRNVLERKDIIMKTNQIMIRPMGEFKVIQRTKDAFFNATDLLKQWNGFSGQQKQMVHYTDNSSTEEFIKALISEEMFKERNSVLIQSRGKNGGTWMHPLLFIDFAMWLNPTFKVKVLKFVYDEMIKFRNLAGDAYPSMCKAVSSILPDDLFKQKVKDLAKSLNIIVYGKHESEMRNKIGDEAKIRELYELELQIAQWIDLGFIKDYNSLKSTLTKLYYRKYPNVLPI</sequence>
<accession>A0A943DR82</accession>
<name>A0A943DR82_BACT4</name>
<dbReference type="GO" id="GO:0003677">
    <property type="term" value="F:DNA binding"/>
    <property type="evidence" value="ECO:0007669"/>
    <property type="project" value="InterPro"/>
</dbReference>
<evidence type="ECO:0000313" key="3">
    <source>
        <dbReference type="Proteomes" id="UP000782901"/>
    </source>
</evidence>